<reference evidence="1 2" key="1">
    <citation type="submission" date="2019-12" db="EMBL/GenBank/DDBJ databases">
        <authorList>
            <person name="Xu J."/>
        </authorList>
    </citation>
    <scope>NUCLEOTIDE SEQUENCE [LARGE SCALE GENOMIC DNA]</scope>
    <source>
        <strain evidence="1 2">HX-5-24</strain>
    </source>
</reference>
<name>A0A7C9LKI9_9GAMM</name>
<gene>
    <name evidence="1" type="ORF">GN331_04900</name>
</gene>
<evidence type="ECO:0000313" key="1">
    <source>
        <dbReference type="EMBL" id="MUV13544.1"/>
    </source>
</evidence>
<dbReference type="EMBL" id="WOXT01000001">
    <property type="protein sequence ID" value="MUV13544.1"/>
    <property type="molecule type" value="Genomic_DNA"/>
</dbReference>
<sequence length="66" mass="6893">MSAFERGYQAGYRAALGAAAAECRKHAEALDHGGNTYTRYGDAIRLASAVLAINVPAIEDHAGETA</sequence>
<proteinExistence type="predicted"/>
<accession>A0A7C9LKI9</accession>
<dbReference type="AlphaFoldDB" id="A0A7C9LKI9"/>
<keyword evidence="2" id="KW-1185">Reference proteome</keyword>
<protein>
    <submittedName>
        <fullName evidence="1">Uncharacterized protein</fullName>
    </submittedName>
</protein>
<dbReference type="RefSeq" id="WP_156640728.1">
    <property type="nucleotide sequence ID" value="NZ_WOXT01000001.1"/>
</dbReference>
<evidence type="ECO:0000313" key="2">
    <source>
        <dbReference type="Proteomes" id="UP000479692"/>
    </source>
</evidence>
<comment type="caution">
    <text evidence="1">The sequence shown here is derived from an EMBL/GenBank/DDBJ whole genome shotgun (WGS) entry which is preliminary data.</text>
</comment>
<dbReference type="Proteomes" id="UP000479692">
    <property type="component" value="Unassembled WGS sequence"/>
</dbReference>
<organism evidence="1 2">
    <name type="scientific">Noviluteimonas gilva</name>
    <dbReference type="NCBI Taxonomy" id="2682097"/>
    <lineage>
        <taxon>Bacteria</taxon>
        <taxon>Pseudomonadati</taxon>
        <taxon>Pseudomonadota</taxon>
        <taxon>Gammaproteobacteria</taxon>
        <taxon>Lysobacterales</taxon>
        <taxon>Lysobacteraceae</taxon>
        <taxon>Noviluteimonas</taxon>
    </lineage>
</organism>